<dbReference type="KEGG" id="mpl:Mpal_1094"/>
<dbReference type="PANTHER" id="PTHR30408:SF13">
    <property type="entry name" value="TYPE I RESTRICTION ENZYME HINDI SPECIFICITY SUBUNIT"/>
    <property type="match status" value="1"/>
</dbReference>
<feature type="domain" description="Type I restriction modification DNA specificity" evidence="4">
    <location>
        <begin position="30"/>
        <end position="184"/>
    </location>
</feature>
<dbReference type="EMBL" id="CP001338">
    <property type="protein sequence ID" value="ACL16440.1"/>
    <property type="molecule type" value="Genomic_DNA"/>
</dbReference>
<evidence type="ECO:0000256" key="2">
    <source>
        <dbReference type="ARBA" id="ARBA00022747"/>
    </source>
</evidence>
<reference evidence="5 6" key="1">
    <citation type="journal article" date="2015" name="Genome Announc.">
        <title>Complete Genome Sequence of Methanosphaerula palustris E1-9CT, a Hydrogenotrophic Methanogen Isolated from a Minerotrophic Fen Peatland.</title>
        <authorList>
            <person name="Cadillo-Quiroz H."/>
            <person name="Browne P."/>
            <person name="Kyrpides N."/>
            <person name="Woyke T."/>
            <person name="Goodwin L."/>
            <person name="Detter C."/>
            <person name="Yavitt J.B."/>
            <person name="Zinder S.H."/>
        </authorList>
    </citation>
    <scope>NUCLEOTIDE SEQUENCE [LARGE SCALE GENOMIC DNA]</scope>
    <source>
        <strain evidence="6">ATCC BAA-1556 / DSM 19958 / E1-9c</strain>
    </source>
</reference>
<dbReference type="eggNOG" id="arCOG02626">
    <property type="taxonomic scope" value="Archaea"/>
</dbReference>
<name>B8GH35_METPE</name>
<dbReference type="InterPro" id="IPR044946">
    <property type="entry name" value="Restrct_endonuc_typeI_TRD_sf"/>
</dbReference>
<evidence type="ECO:0000256" key="3">
    <source>
        <dbReference type="ARBA" id="ARBA00023125"/>
    </source>
</evidence>
<evidence type="ECO:0000313" key="5">
    <source>
        <dbReference type="EMBL" id="ACL16440.1"/>
    </source>
</evidence>
<dbReference type="SUPFAM" id="SSF116734">
    <property type="entry name" value="DNA methylase specificity domain"/>
    <property type="match status" value="1"/>
</dbReference>
<dbReference type="InterPro" id="IPR052021">
    <property type="entry name" value="Type-I_RS_S_subunit"/>
</dbReference>
<evidence type="ECO:0000259" key="4">
    <source>
        <dbReference type="Pfam" id="PF01420"/>
    </source>
</evidence>
<evidence type="ECO:0000256" key="1">
    <source>
        <dbReference type="ARBA" id="ARBA00010923"/>
    </source>
</evidence>
<dbReference type="Proteomes" id="UP000002457">
    <property type="component" value="Chromosome"/>
</dbReference>
<dbReference type="Gene3D" id="1.10.287.1120">
    <property type="entry name" value="Bipartite methylase S protein"/>
    <property type="match status" value="1"/>
</dbReference>
<gene>
    <name evidence="5" type="ordered locus">Mpal_1094</name>
</gene>
<proteinExistence type="inferred from homology"/>
<dbReference type="CDD" id="cd17267">
    <property type="entry name" value="RMtype1_S_EcoAO83I-TRD1-CR1_like"/>
    <property type="match status" value="1"/>
</dbReference>
<dbReference type="AlphaFoldDB" id="B8GH35"/>
<comment type="similarity">
    <text evidence="1">Belongs to the type-I restriction system S methylase family.</text>
</comment>
<accession>B8GH35</accession>
<dbReference type="Pfam" id="PF01420">
    <property type="entry name" value="Methylase_S"/>
    <property type="match status" value="1"/>
</dbReference>
<dbReference type="Gene3D" id="3.90.220.20">
    <property type="entry name" value="DNA methylase specificity domains"/>
    <property type="match status" value="1"/>
</dbReference>
<dbReference type="STRING" id="521011.Mpal_1094"/>
<dbReference type="GO" id="GO:0003677">
    <property type="term" value="F:DNA binding"/>
    <property type="evidence" value="ECO:0007669"/>
    <property type="project" value="UniProtKB-KW"/>
</dbReference>
<protein>
    <submittedName>
        <fullName evidence="5">Restriction modification system DNA specificity domain protein</fullName>
    </submittedName>
</protein>
<evidence type="ECO:0000313" key="6">
    <source>
        <dbReference type="Proteomes" id="UP000002457"/>
    </source>
</evidence>
<dbReference type="PANTHER" id="PTHR30408">
    <property type="entry name" value="TYPE-1 RESTRICTION ENZYME ECOKI SPECIFICITY PROTEIN"/>
    <property type="match status" value="1"/>
</dbReference>
<keyword evidence="2" id="KW-0680">Restriction system</keyword>
<dbReference type="HOGENOM" id="CLU_021095_7_1_2"/>
<dbReference type="GO" id="GO:0009307">
    <property type="term" value="P:DNA restriction-modification system"/>
    <property type="evidence" value="ECO:0007669"/>
    <property type="project" value="UniProtKB-KW"/>
</dbReference>
<keyword evidence="6" id="KW-1185">Reference proteome</keyword>
<keyword evidence="3" id="KW-0238">DNA-binding</keyword>
<dbReference type="InterPro" id="IPR000055">
    <property type="entry name" value="Restrct_endonuc_typeI_TRD"/>
</dbReference>
<sequence length="205" mass="23417">MMKHLFTYGPVRLEDAERVTLKDTDIGCYPERWREGRFDEFILLQRGYDITKDEQHDGIVPVVSSSGIKSFHNESRANGPGVVIGRKGTLGKVFYVDCPYWPHDTSLWVKDFKGNNPKFVYYLLTTLNLKSLDTGTSNPTLNRNYVHALKIAMPNIEDQKIIVEILSSIDKKTATEQSRKEALEILFASLLHDLMTVKIRVKNIA</sequence>
<organism evidence="5 6">
    <name type="scientific">Methanosphaerula palustris (strain ATCC BAA-1556 / DSM 19958 / E1-9c)</name>
    <dbReference type="NCBI Taxonomy" id="521011"/>
    <lineage>
        <taxon>Archaea</taxon>
        <taxon>Methanobacteriati</taxon>
        <taxon>Methanobacteriota</taxon>
        <taxon>Stenosarchaea group</taxon>
        <taxon>Methanomicrobia</taxon>
        <taxon>Methanomicrobiales</taxon>
        <taxon>Methanoregulaceae</taxon>
        <taxon>Methanosphaerula</taxon>
    </lineage>
</organism>